<name>A0AAN8X3H1_HALRR</name>
<keyword evidence="2" id="KW-1185">Reference proteome</keyword>
<reference evidence="1 2" key="1">
    <citation type="submission" date="2023-11" db="EMBL/GenBank/DDBJ databases">
        <title>Halocaridina rubra genome assembly.</title>
        <authorList>
            <person name="Smith C."/>
        </authorList>
    </citation>
    <scope>NUCLEOTIDE SEQUENCE [LARGE SCALE GENOMIC DNA]</scope>
    <source>
        <strain evidence="1">EP-1</strain>
        <tissue evidence="1">Whole</tissue>
    </source>
</reference>
<proteinExistence type="predicted"/>
<gene>
    <name evidence="1" type="ORF">SK128_022676</name>
</gene>
<dbReference type="EMBL" id="JAXCGZ010013021">
    <property type="protein sequence ID" value="KAK7073423.1"/>
    <property type="molecule type" value="Genomic_DNA"/>
</dbReference>
<accession>A0AAN8X3H1</accession>
<organism evidence="1 2">
    <name type="scientific">Halocaridina rubra</name>
    <name type="common">Hawaiian red shrimp</name>
    <dbReference type="NCBI Taxonomy" id="373956"/>
    <lineage>
        <taxon>Eukaryota</taxon>
        <taxon>Metazoa</taxon>
        <taxon>Ecdysozoa</taxon>
        <taxon>Arthropoda</taxon>
        <taxon>Crustacea</taxon>
        <taxon>Multicrustacea</taxon>
        <taxon>Malacostraca</taxon>
        <taxon>Eumalacostraca</taxon>
        <taxon>Eucarida</taxon>
        <taxon>Decapoda</taxon>
        <taxon>Pleocyemata</taxon>
        <taxon>Caridea</taxon>
        <taxon>Atyoidea</taxon>
        <taxon>Atyidae</taxon>
        <taxon>Halocaridina</taxon>
    </lineage>
</organism>
<protein>
    <submittedName>
        <fullName evidence="1">Uncharacterized protein</fullName>
    </submittedName>
</protein>
<comment type="caution">
    <text evidence="1">The sequence shown here is derived from an EMBL/GenBank/DDBJ whole genome shotgun (WGS) entry which is preliminary data.</text>
</comment>
<dbReference type="Proteomes" id="UP001381693">
    <property type="component" value="Unassembled WGS sequence"/>
</dbReference>
<evidence type="ECO:0000313" key="2">
    <source>
        <dbReference type="Proteomes" id="UP001381693"/>
    </source>
</evidence>
<evidence type="ECO:0000313" key="1">
    <source>
        <dbReference type="EMBL" id="KAK7073423.1"/>
    </source>
</evidence>
<sequence>MNSRPVGALRTVRTPETVERVTQALLRSLNRSNRRIVVTGLLKIGENRSPKMTVWNAVGKADIIGPYFFEDHNGNAAV</sequence>
<dbReference type="AlphaFoldDB" id="A0AAN8X3H1"/>